<evidence type="ECO:0000259" key="2">
    <source>
        <dbReference type="Pfam" id="PF25597"/>
    </source>
</evidence>
<dbReference type="InterPro" id="IPR039537">
    <property type="entry name" value="Retrotran_Ty1/copia-like"/>
</dbReference>
<feature type="compositionally biased region" description="Low complexity" evidence="1">
    <location>
        <begin position="171"/>
        <end position="181"/>
    </location>
</feature>
<dbReference type="EMBL" id="CAEKDK010000002">
    <property type="protein sequence ID" value="CAB4270035.1"/>
    <property type="molecule type" value="Genomic_DNA"/>
</dbReference>
<gene>
    <name evidence="3" type="ORF">CURHAP_LOCUS15990</name>
</gene>
<name>A0A6J5U4J2_PRUAR</name>
<dbReference type="Pfam" id="PF25597">
    <property type="entry name" value="SH3_retrovirus"/>
    <property type="match status" value="1"/>
</dbReference>
<feature type="region of interest" description="Disordered" evidence="1">
    <location>
        <begin position="137"/>
        <end position="212"/>
    </location>
</feature>
<dbReference type="PANTHER" id="PTHR42648">
    <property type="entry name" value="TRANSPOSASE, PUTATIVE-RELATED"/>
    <property type="match status" value="1"/>
</dbReference>
<evidence type="ECO:0000256" key="1">
    <source>
        <dbReference type="SAM" id="MobiDB-lite"/>
    </source>
</evidence>
<dbReference type="InterPro" id="IPR057670">
    <property type="entry name" value="SH3_retrovirus"/>
</dbReference>
<proteinExistence type="predicted"/>
<feature type="domain" description="Retroviral polymerase SH3-like" evidence="2">
    <location>
        <begin position="59"/>
        <end position="119"/>
    </location>
</feature>
<accession>A0A6J5U4J2</accession>
<sequence>MGLCLLSQSHLPSSFWLEAFSTIVFLINKLPTAQLGQVSPYEKLFQRPPDYQFLKSFGCTCFPHLMPYNKHKLSSKSIKCIFLGYDNHYKGYKCFEPISRRVYISRNVTFDESDFSYTNILSKSSYDHRSVPLAPTLLEPPHVPLSPGPPTTPPPSNLATDSHLSPPATPVPLSTLPSSPSDQHLHQSASTFPPSIEIESSPTTPATTPPPRGFSSLHDLVYNSTRHHLPHALTATLMDPL</sequence>
<dbReference type="AlphaFoldDB" id="A0A6J5U4J2"/>
<dbReference type="PANTHER" id="PTHR42648:SF26">
    <property type="entry name" value="INTEGRASE CATALYTIC DOMAIN-CONTAINING PROTEIN"/>
    <property type="match status" value="1"/>
</dbReference>
<organism evidence="3 4">
    <name type="scientific">Prunus armeniaca</name>
    <name type="common">Apricot</name>
    <name type="synonym">Armeniaca vulgaris</name>
    <dbReference type="NCBI Taxonomy" id="36596"/>
    <lineage>
        <taxon>Eukaryota</taxon>
        <taxon>Viridiplantae</taxon>
        <taxon>Streptophyta</taxon>
        <taxon>Embryophyta</taxon>
        <taxon>Tracheophyta</taxon>
        <taxon>Spermatophyta</taxon>
        <taxon>Magnoliopsida</taxon>
        <taxon>eudicotyledons</taxon>
        <taxon>Gunneridae</taxon>
        <taxon>Pentapetalae</taxon>
        <taxon>rosids</taxon>
        <taxon>fabids</taxon>
        <taxon>Rosales</taxon>
        <taxon>Rosaceae</taxon>
        <taxon>Amygdaloideae</taxon>
        <taxon>Amygdaleae</taxon>
        <taxon>Prunus</taxon>
    </lineage>
</organism>
<feature type="compositionally biased region" description="Pro residues" evidence="1">
    <location>
        <begin position="141"/>
        <end position="156"/>
    </location>
</feature>
<feature type="compositionally biased region" description="Polar residues" evidence="1">
    <location>
        <begin position="186"/>
        <end position="201"/>
    </location>
</feature>
<reference evidence="3 4" key="1">
    <citation type="submission" date="2020-05" db="EMBL/GenBank/DDBJ databases">
        <authorList>
            <person name="Campoy J."/>
            <person name="Schneeberger K."/>
            <person name="Spophaly S."/>
        </authorList>
    </citation>
    <scope>NUCLEOTIDE SEQUENCE [LARGE SCALE GENOMIC DNA]</scope>
    <source>
        <strain evidence="3">PruArmRojPasFocal</strain>
    </source>
</reference>
<protein>
    <recommendedName>
        <fullName evidence="2">Retroviral polymerase SH3-like domain-containing protein</fullName>
    </recommendedName>
</protein>
<dbReference type="Proteomes" id="UP000507222">
    <property type="component" value="Unassembled WGS sequence"/>
</dbReference>
<evidence type="ECO:0000313" key="3">
    <source>
        <dbReference type="EMBL" id="CAB4270035.1"/>
    </source>
</evidence>
<evidence type="ECO:0000313" key="4">
    <source>
        <dbReference type="Proteomes" id="UP000507222"/>
    </source>
</evidence>